<comment type="caution">
    <text evidence="1">The sequence shown here is derived from an EMBL/GenBank/DDBJ whole genome shotgun (WGS) entry which is preliminary data.</text>
</comment>
<evidence type="ECO:0000313" key="1">
    <source>
        <dbReference type="EMBL" id="GBP21228.1"/>
    </source>
</evidence>
<keyword evidence="2" id="KW-1185">Reference proteome</keyword>
<reference evidence="1 2" key="1">
    <citation type="journal article" date="2019" name="Commun. Biol.">
        <title>The bagworm genome reveals a unique fibroin gene that provides high tensile strength.</title>
        <authorList>
            <person name="Kono N."/>
            <person name="Nakamura H."/>
            <person name="Ohtoshi R."/>
            <person name="Tomita M."/>
            <person name="Numata K."/>
            <person name="Arakawa K."/>
        </authorList>
    </citation>
    <scope>NUCLEOTIDE SEQUENCE [LARGE SCALE GENOMIC DNA]</scope>
</reference>
<accession>A0A4C1U4P2</accession>
<organism evidence="1 2">
    <name type="scientific">Eumeta variegata</name>
    <name type="common">Bagworm moth</name>
    <name type="synonym">Eumeta japonica</name>
    <dbReference type="NCBI Taxonomy" id="151549"/>
    <lineage>
        <taxon>Eukaryota</taxon>
        <taxon>Metazoa</taxon>
        <taxon>Ecdysozoa</taxon>
        <taxon>Arthropoda</taxon>
        <taxon>Hexapoda</taxon>
        <taxon>Insecta</taxon>
        <taxon>Pterygota</taxon>
        <taxon>Neoptera</taxon>
        <taxon>Endopterygota</taxon>
        <taxon>Lepidoptera</taxon>
        <taxon>Glossata</taxon>
        <taxon>Ditrysia</taxon>
        <taxon>Tineoidea</taxon>
        <taxon>Psychidae</taxon>
        <taxon>Oiketicinae</taxon>
        <taxon>Eumeta</taxon>
    </lineage>
</organism>
<dbReference type="Proteomes" id="UP000299102">
    <property type="component" value="Unassembled WGS sequence"/>
</dbReference>
<gene>
    <name evidence="1" type="ORF">EVAR_84353_1</name>
</gene>
<sequence length="119" mass="12608">MIRVPCPVIANLHADASMFISGGIYGTAVEFSLVHGSTTFGAFSGLPAPCFPKVCGQLGKLRAFDHPQHRHDGEDVFVGRQEIPVWLRPAWGSRIALAGSDTALAGVLDHALVAGRNCV</sequence>
<dbReference type="AlphaFoldDB" id="A0A4C1U4P2"/>
<evidence type="ECO:0000313" key="2">
    <source>
        <dbReference type="Proteomes" id="UP000299102"/>
    </source>
</evidence>
<protein>
    <submittedName>
        <fullName evidence="1">Uncharacterized protein</fullName>
    </submittedName>
</protein>
<dbReference type="EMBL" id="BGZK01000126">
    <property type="protein sequence ID" value="GBP21228.1"/>
    <property type="molecule type" value="Genomic_DNA"/>
</dbReference>
<name>A0A4C1U4P2_EUMVA</name>
<proteinExistence type="predicted"/>